<sequence>MSYESLTLVDKIIDLREKITRCTFIEDNEQFMKEMLDNIVEERKSLEVEAIKKNRHLKPRFAMKVDNNHTLCIEKLPAIRFSLNTAKCESTDHTATYLTFAREL</sequence>
<proteinExistence type="predicted"/>
<dbReference type="Proteomes" id="UP000887159">
    <property type="component" value="Unassembled WGS sequence"/>
</dbReference>
<protein>
    <submittedName>
        <fullName evidence="1">Uncharacterized protein</fullName>
    </submittedName>
</protein>
<comment type="caution">
    <text evidence="1">The sequence shown here is derived from an EMBL/GenBank/DDBJ whole genome shotgun (WGS) entry which is preliminary data.</text>
</comment>
<evidence type="ECO:0000313" key="1">
    <source>
        <dbReference type="EMBL" id="GFY13431.1"/>
    </source>
</evidence>
<evidence type="ECO:0000313" key="2">
    <source>
        <dbReference type="Proteomes" id="UP000887159"/>
    </source>
</evidence>
<reference evidence="1" key="1">
    <citation type="submission" date="2020-08" db="EMBL/GenBank/DDBJ databases">
        <title>Multicomponent nature underlies the extraordinary mechanical properties of spider dragline silk.</title>
        <authorList>
            <person name="Kono N."/>
            <person name="Nakamura H."/>
            <person name="Mori M."/>
            <person name="Yoshida Y."/>
            <person name="Ohtoshi R."/>
            <person name="Malay A.D."/>
            <person name="Moran D.A.P."/>
            <person name="Tomita M."/>
            <person name="Numata K."/>
            <person name="Arakawa K."/>
        </authorList>
    </citation>
    <scope>NUCLEOTIDE SEQUENCE</scope>
</reference>
<keyword evidence="2" id="KW-1185">Reference proteome</keyword>
<name>A0A8X6SS37_TRICX</name>
<accession>A0A8X6SS37</accession>
<organism evidence="1 2">
    <name type="scientific">Trichonephila clavipes</name>
    <name type="common">Golden silk orbweaver</name>
    <name type="synonym">Nephila clavipes</name>
    <dbReference type="NCBI Taxonomy" id="2585209"/>
    <lineage>
        <taxon>Eukaryota</taxon>
        <taxon>Metazoa</taxon>
        <taxon>Ecdysozoa</taxon>
        <taxon>Arthropoda</taxon>
        <taxon>Chelicerata</taxon>
        <taxon>Arachnida</taxon>
        <taxon>Araneae</taxon>
        <taxon>Araneomorphae</taxon>
        <taxon>Entelegynae</taxon>
        <taxon>Araneoidea</taxon>
        <taxon>Nephilidae</taxon>
        <taxon>Trichonephila</taxon>
    </lineage>
</organism>
<dbReference type="AlphaFoldDB" id="A0A8X6SS37"/>
<dbReference type="EMBL" id="BMAU01021322">
    <property type="protein sequence ID" value="GFY13431.1"/>
    <property type="molecule type" value="Genomic_DNA"/>
</dbReference>
<gene>
    <name evidence="1" type="ORF">TNCV_1803021</name>
</gene>